<sequence length="423" mass="45828">MTSTDGQTLPFLTRVQVTNYRSIASCDVRPGPLTVLAGPNAAGKSNFLDAIRFLRDALNSSPAQALESRGGLQEVLHRDASGRPADHFRICLHAHLPQTKRPALDALYLLEVGTHPEGDPRPVLRREKLLINGKPLINGMQHEVQFPHESAQAQEPPAAWRDDTLHLPKHARENTEAWALYARLRAMRFYELLTPVLRAVDDTPGSMTGKNTKTGRPLGEQGEHLPRVLATLAERYPWIKETIDGYLATMIDNAAGLDGFNVPEADLAYVTGRFVSEGGHVAKVDRRSLSEGTLRLAGVLTALFQPHVLLGEFPLIGIEEPEISLHPPMLGALYDALVAAARNTQVMVTPQSADLLDNAAADPAHLLVVQDDGRGTQIGPIDAAGRQLLDDGVLTLPELLRSGEMRPATTPGTPGGAAQAEER</sequence>
<organism evidence="4 5">
    <name type="scientific">Streptomyces xinghaiensis</name>
    <dbReference type="NCBI Taxonomy" id="1038928"/>
    <lineage>
        <taxon>Bacteria</taxon>
        <taxon>Bacillati</taxon>
        <taxon>Actinomycetota</taxon>
        <taxon>Actinomycetes</taxon>
        <taxon>Kitasatosporales</taxon>
        <taxon>Streptomycetaceae</taxon>
        <taxon>Streptomyces</taxon>
    </lineage>
</organism>
<evidence type="ECO:0000313" key="4">
    <source>
        <dbReference type="EMBL" id="RKM92653.1"/>
    </source>
</evidence>
<evidence type="ECO:0000313" key="5">
    <source>
        <dbReference type="Proteomes" id="UP000028058"/>
    </source>
</evidence>
<feature type="domain" description="ATPase AAA-type core" evidence="3">
    <location>
        <begin position="283"/>
        <end position="350"/>
    </location>
</feature>
<reference evidence="4 5" key="1">
    <citation type="journal article" date="2014" name="Genome Announc.">
        <title>Draft Genome Sequence of Streptomyces fradiae ATCC 19609, a Strain Highly Sensitive to Antibiotics.</title>
        <authorList>
            <person name="Bekker O.B."/>
            <person name="Klimina K.M."/>
            <person name="Vatlin A.A."/>
            <person name="Zakharevich N.V."/>
            <person name="Kasianov A.S."/>
            <person name="Danilenko V.N."/>
        </authorList>
    </citation>
    <scope>NUCLEOTIDE SEQUENCE [LARGE SCALE GENOMIC DNA]</scope>
    <source>
        <strain evidence="4 5">ATCC 19609</strain>
    </source>
</reference>
<dbReference type="GO" id="GO:0000731">
    <property type="term" value="P:DNA synthesis involved in DNA repair"/>
    <property type="evidence" value="ECO:0007669"/>
    <property type="project" value="TreeGrafter"/>
</dbReference>
<dbReference type="InterPro" id="IPR027417">
    <property type="entry name" value="P-loop_NTPase"/>
</dbReference>
<dbReference type="AlphaFoldDB" id="A0A3M8EYW4"/>
<keyword evidence="5" id="KW-1185">Reference proteome</keyword>
<keyword evidence="1" id="KW-0742">SOS response</keyword>
<dbReference type="GO" id="GO:0009432">
    <property type="term" value="P:SOS response"/>
    <property type="evidence" value="ECO:0007669"/>
    <property type="project" value="UniProtKB-KW"/>
</dbReference>
<name>A0A3M8EYW4_9ACTN</name>
<dbReference type="GO" id="GO:0005524">
    <property type="term" value="F:ATP binding"/>
    <property type="evidence" value="ECO:0007669"/>
    <property type="project" value="InterPro"/>
</dbReference>
<dbReference type="PANTHER" id="PTHR32182:SF22">
    <property type="entry name" value="ATP-DEPENDENT ENDONUCLEASE, OLD FAMILY-RELATED"/>
    <property type="match status" value="1"/>
</dbReference>
<dbReference type="EMBL" id="JNAD02000013">
    <property type="protein sequence ID" value="RKM92653.1"/>
    <property type="molecule type" value="Genomic_DNA"/>
</dbReference>
<dbReference type="RefSeq" id="WP_043467576.1">
    <property type="nucleotide sequence ID" value="NZ_JNAD02000013.1"/>
</dbReference>
<accession>A0A3M8EYW4</accession>
<evidence type="ECO:0000256" key="1">
    <source>
        <dbReference type="ARBA" id="ARBA00023236"/>
    </source>
</evidence>
<dbReference type="Gene3D" id="3.40.50.300">
    <property type="entry name" value="P-loop containing nucleotide triphosphate hydrolases"/>
    <property type="match status" value="2"/>
</dbReference>
<dbReference type="InterPro" id="IPR014555">
    <property type="entry name" value="RecF-like"/>
</dbReference>
<evidence type="ECO:0000256" key="2">
    <source>
        <dbReference type="SAM" id="MobiDB-lite"/>
    </source>
</evidence>
<dbReference type="InterPro" id="IPR003959">
    <property type="entry name" value="ATPase_AAA_core"/>
</dbReference>
<protein>
    <recommendedName>
        <fullName evidence="3">ATPase AAA-type core domain-containing protein</fullName>
    </recommendedName>
</protein>
<feature type="compositionally biased region" description="Low complexity" evidence="2">
    <location>
        <begin position="407"/>
        <end position="423"/>
    </location>
</feature>
<feature type="region of interest" description="Disordered" evidence="2">
    <location>
        <begin position="401"/>
        <end position="423"/>
    </location>
</feature>
<dbReference type="OrthoDB" id="104167at2"/>
<comment type="caution">
    <text evidence="4">The sequence shown here is derived from an EMBL/GenBank/DDBJ whole genome shotgun (WGS) entry which is preliminary data.</text>
</comment>
<dbReference type="GO" id="GO:0006302">
    <property type="term" value="P:double-strand break repair"/>
    <property type="evidence" value="ECO:0007669"/>
    <property type="project" value="TreeGrafter"/>
</dbReference>
<dbReference type="GO" id="GO:0016887">
    <property type="term" value="F:ATP hydrolysis activity"/>
    <property type="evidence" value="ECO:0007669"/>
    <property type="project" value="InterPro"/>
</dbReference>
<keyword evidence="1" id="KW-0227">DNA damage</keyword>
<feature type="domain" description="ATPase AAA-type core" evidence="3">
    <location>
        <begin position="33"/>
        <end position="69"/>
    </location>
</feature>
<gene>
    <name evidence="4" type="ORF">SFRA_025055</name>
</gene>
<proteinExistence type="predicted"/>
<dbReference type="PANTHER" id="PTHR32182">
    <property type="entry name" value="DNA REPLICATION AND REPAIR PROTEIN RECF"/>
    <property type="match status" value="1"/>
</dbReference>
<dbReference type="PIRSF" id="PIRSF029347">
    <property type="entry name" value="RecF"/>
    <property type="match status" value="1"/>
</dbReference>
<dbReference type="SUPFAM" id="SSF52540">
    <property type="entry name" value="P-loop containing nucleoside triphosphate hydrolases"/>
    <property type="match status" value="1"/>
</dbReference>
<dbReference type="Pfam" id="PF13304">
    <property type="entry name" value="AAA_21"/>
    <property type="match status" value="2"/>
</dbReference>
<dbReference type="Proteomes" id="UP000028058">
    <property type="component" value="Unassembled WGS sequence"/>
</dbReference>
<evidence type="ECO:0000259" key="3">
    <source>
        <dbReference type="Pfam" id="PF13304"/>
    </source>
</evidence>